<protein>
    <submittedName>
        <fullName evidence="5">RNA polymerase sigma-70 factor (ECF subfamily)</fullName>
    </submittedName>
</protein>
<dbReference type="SUPFAM" id="SSF88946">
    <property type="entry name" value="Sigma2 domain of RNA polymerase sigma factors"/>
    <property type="match status" value="1"/>
</dbReference>
<keyword evidence="6" id="KW-1185">Reference proteome</keyword>
<dbReference type="PANTHER" id="PTHR43133:SF51">
    <property type="entry name" value="RNA POLYMERASE SIGMA FACTOR"/>
    <property type="match status" value="1"/>
</dbReference>
<dbReference type="AlphaFoldDB" id="A0A316EE50"/>
<dbReference type="InterPro" id="IPR013324">
    <property type="entry name" value="RNA_pol_sigma_r3/r4-like"/>
</dbReference>
<gene>
    <name evidence="5" type="ORF">LV89_01319</name>
</gene>
<evidence type="ECO:0000256" key="2">
    <source>
        <dbReference type="ARBA" id="ARBA00023015"/>
    </source>
</evidence>
<organism evidence="5 6">
    <name type="scientific">Arcicella aurantiaca</name>
    <dbReference type="NCBI Taxonomy" id="591202"/>
    <lineage>
        <taxon>Bacteria</taxon>
        <taxon>Pseudomonadati</taxon>
        <taxon>Bacteroidota</taxon>
        <taxon>Cytophagia</taxon>
        <taxon>Cytophagales</taxon>
        <taxon>Flectobacillaceae</taxon>
        <taxon>Arcicella</taxon>
    </lineage>
</organism>
<evidence type="ECO:0000313" key="6">
    <source>
        <dbReference type="Proteomes" id="UP000245489"/>
    </source>
</evidence>
<dbReference type="RefSeq" id="WP_109742077.1">
    <property type="nucleotide sequence ID" value="NZ_QGGO01000005.1"/>
</dbReference>
<dbReference type="Gene3D" id="1.10.1740.10">
    <property type="match status" value="1"/>
</dbReference>
<dbReference type="EMBL" id="QGGO01000005">
    <property type="protein sequence ID" value="PWK27912.1"/>
    <property type="molecule type" value="Genomic_DNA"/>
</dbReference>
<dbReference type="OrthoDB" id="665482at2"/>
<dbReference type="InterPro" id="IPR039425">
    <property type="entry name" value="RNA_pol_sigma-70-like"/>
</dbReference>
<evidence type="ECO:0000256" key="1">
    <source>
        <dbReference type="ARBA" id="ARBA00010641"/>
    </source>
</evidence>
<proteinExistence type="inferred from homology"/>
<comment type="caution">
    <text evidence="5">The sequence shown here is derived from an EMBL/GenBank/DDBJ whole genome shotgun (WGS) entry which is preliminary data.</text>
</comment>
<dbReference type="InterPro" id="IPR014284">
    <property type="entry name" value="RNA_pol_sigma-70_dom"/>
</dbReference>
<dbReference type="NCBIfam" id="TIGR02937">
    <property type="entry name" value="sigma70-ECF"/>
    <property type="match status" value="1"/>
</dbReference>
<keyword evidence="4" id="KW-0804">Transcription</keyword>
<keyword evidence="3" id="KW-0731">Sigma factor</keyword>
<dbReference type="InterPro" id="IPR013325">
    <property type="entry name" value="RNA_pol_sigma_r2"/>
</dbReference>
<dbReference type="SUPFAM" id="SSF88659">
    <property type="entry name" value="Sigma3 and sigma4 domains of RNA polymerase sigma factors"/>
    <property type="match status" value="1"/>
</dbReference>
<dbReference type="GO" id="GO:0016987">
    <property type="term" value="F:sigma factor activity"/>
    <property type="evidence" value="ECO:0007669"/>
    <property type="project" value="UniProtKB-KW"/>
</dbReference>
<comment type="similarity">
    <text evidence="1">Belongs to the sigma-70 factor family. ECF subfamily.</text>
</comment>
<evidence type="ECO:0000256" key="3">
    <source>
        <dbReference type="ARBA" id="ARBA00023082"/>
    </source>
</evidence>
<sequence>MPFFRKTLTDSELIDGILTGGQQQRYYENYLYDQYLYLIRDAVRKHQLDDEDASIVYSDTILTSIENIQRGRFEGRSTIKTYIHQIFSNKCVDVIRKKTTKHSLDYQRVSLQDLLMPIPDNKRSILVDIIKQQDYSQLNNFIKRLGERCQEILKQWSEGFTDEEIAKEYQYTSAGVAQTTRLRCLEKLREFYKAK</sequence>
<name>A0A316EE50_9BACT</name>
<dbReference type="GO" id="GO:0006352">
    <property type="term" value="P:DNA-templated transcription initiation"/>
    <property type="evidence" value="ECO:0007669"/>
    <property type="project" value="InterPro"/>
</dbReference>
<evidence type="ECO:0000313" key="5">
    <source>
        <dbReference type="EMBL" id="PWK27912.1"/>
    </source>
</evidence>
<accession>A0A316EE50</accession>
<keyword evidence="2" id="KW-0805">Transcription regulation</keyword>
<evidence type="ECO:0000256" key="4">
    <source>
        <dbReference type="ARBA" id="ARBA00023163"/>
    </source>
</evidence>
<dbReference type="PANTHER" id="PTHR43133">
    <property type="entry name" value="RNA POLYMERASE ECF-TYPE SIGMA FACTO"/>
    <property type="match status" value="1"/>
</dbReference>
<dbReference type="Proteomes" id="UP000245489">
    <property type="component" value="Unassembled WGS sequence"/>
</dbReference>
<reference evidence="5 6" key="1">
    <citation type="submission" date="2018-05" db="EMBL/GenBank/DDBJ databases">
        <title>Genomic Encyclopedia of Archaeal and Bacterial Type Strains, Phase II (KMG-II): from individual species to whole genera.</title>
        <authorList>
            <person name="Goeker M."/>
        </authorList>
    </citation>
    <scope>NUCLEOTIDE SEQUENCE [LARGE SCALE GENOMIC DNA]</scope>
    <source>
        <strain evidence="5 6">DSM 22214</strain>
    </source>
</reference>